<dbReference type="PANTHER" id="PTHR30137:SF8">
    <property type="entry name" value="BLR5498 PROTEIN"/>
    <property type="match status" value="1"/>
</dbReference>
<proteinExistence type="predicted"/>
<evidence type="ECO:0000256" key="1">
    <source>
        <dbReference type="ARBA" id="ARBA00023002"/>
    </source>
</evidence>
<keyword evidence="1" id="KW-0560">Oxidoreductase</keyword>
<dbReference type="PATRIC" id="fig|1125411.7.peg.43"/>
<evidence type="ECO:0000313" key="5">
    <source>
        <dbReference type="Proteomes" id="UP000068905"/>
    </source>
</evidence>
<protein>
    <submittedName>
        <fullName evidence="4">Monooxygenase</fullName>
    </submittedName>
</protein>
<gene>
    <name evidence="4" type="ORF">W908_00220</name>
</gene>
<dbReference type="PANTHER" id="PTHR30137">
    <property type="entry name" value="LUCIFERASE-LIKE MONOOXYGENASE"/>
    <property type="match status" value="1"/>
</dbReference>
<dbReference type="RefSeq" id="WP_053819472.1">
    <property type="nucleotide sequence ID" value="NZ_CP006911.1"/>
</dbReference>
<dbReference type="AlphaFoldDB" id="A0A0M4LBX9"/>
<dbReference type="Proteomes" id="UP000068905">
    <property type="component" value="Chromosome"/>
</dbReference>
<sequence>MDFSLFAHMERIDEGQSQKRLYEEFVELCQIADRSGFKTIWNGEHHGMNFTIAPNPFVNLVDLANKTENVRLGTGTIIAPFWHPIKLAEEAAMTDIISGGRLELGIARGAYSFEYDRLADGIDPFSAGNALREIVPAIKALWKGDYTGEGEHWSFPKTTSSPKPQQTPNPPIWIAARDQNSHDFALKEGCNVQVTPLWFGDEEVISLMEKFNIACETHKEIKRPKIMVLRHTFVAETEEEISQGAKDISRFYCYFGAWFKNERPVEQGLIERLTDEEMAKLEMYSPENMRKNSIIGTPEEVINRIKLCEELGYDEYSYWIDSSMDFETKKKSLQLFIDKVMPAFN</sequence>
<evidence type="ECO:0000313" key="4">
    <source>
        <dbReference type="EMBL" id="ALE01169.1"/>
    </source>
</evidence>
<dbReference type="InterPro" id="IPR036661">
    <property type="entry name" value="Luciferase-like_sf"/>
</dbReference>
<dbReference type="Pfam" id="PF00296">
    <property type="entry name" value="Bac_luciferase"/>
    <property type="match status" value="1"/>
</dbReference>
<dbReference type="GO" id="GO:0004497">
    <property type="term" value="F:monooxygenase activity"/>
    <property type="evidence" value="ECO:0007669"/>
    <property type="project" value="UniProtKB-KW"/>
</dbReference>
<dbReference type="GO" id="GO:0005829">
    <property type="term" value="C:cytosol"/>
    <property type="evidence" value="ECO:0007669"/>
    <property type="project" value="TreeGrafter"/>
</dbReference>
<keyword evidence="5" id="KW-1185">Reference proteome</keyword>
<dbReference type="STRING" id="1125411.W908_00220"/>
<reference evidence="4 5" key="1">
    <citation type="journal article" date="2015" name="Genome Announc.">
        <title>Genome Sequence of 'Candidatus Thioglobus singularis' Strain PS1, a Mixotroph from the SUP05 Clade of Marine Gammaproteobacteria.</title>
        <authorList>
            <person name="Marshall K.T."/>
            <person name="Morris R.M."/>
        </authorList>
    </citation>
    <scope>NUCLEOTIDE SEQUENCE [LARGE SCALE GENOMIC DNA]</scope>
    <source>
        <strain evidence="4 5">PS1</strain>
    </source>
</reference>
<feature type="domain" description="Luciferase-like" evidence="3">
    <location>
        <begin position="1"/>
        <end position="314"/>
    </location>
</feature>
<dbReference type="InterPro" id="IPR050766">
    <property type="entry name" value="Bact_Lucif_Oxidored"/>
</dbReference>
<evidence type="ECO:0000256" key="2">
    <source>
        <dbReference type="ARBA" id="ARBA00023033"/>
    </source>
</evidence>
<accession>A0A0M4LBX9</accession>
<name>A0A0M4LBX9_9GAMM</name>
<dbReference type="OrthoDB" id="7903015at2"/>
<dbReference type="KEGG" id="tsn:W908_00220"/>
<dbReference type="SUPFAM" id="SSF51679">
    <property type="entry name" value="Bacterial luciferase-like"/>
    <property type="match status" value="1"/>
</dbReference>
<keyword evidence="2 4" id="KW-0503">Monooxygenase</keyword>
<dbReference type="Gene3D" id="3.20.20.30">
    <property type="entry name" value="Luciferase-like domain"/>
    <property type="match status" value="1"/>
</dbReference>
<evidence type="ECO:0000259" key="3">
    <source>
        <dbReference type="Pfam" id="PF00296"/>
    </source>
</evidence>
<organism evidence="4 5">
    <name type="scientific">Candidatus Pseudothioglobus singularis PS1</name>
    <dbReference type="NCBI Taxonomy" id="1125411"/>
    <lineage>
        <taxon>Bacteria</taxon>
        <taxon>Pseudomonadati</taxon>
        <taxon>Pseudomonadota</taxon>
        <taxon>Gammaproteobacteria</taxon>
        <taxon>Candidatus Pseudothioglobaceae</taxon>
        <taxon>Candidatus Pseudothioglobus</taxon>
    </lineage>
</organism>
<dbReference type="EMBL" id="CP006911">
    <property type="protein sequence ID" value="ALE01169.1"/>
    <property type="molecule type" value="Genomic_DNA"/>
</dbReference>
<dbReference type="GO" id="GO:0016705">
    <property type="term" value="F:oxidoreductase activity, acting on paired donors, with incorporation or reduction of molecular oxygen"/>
    <property type="evidence" value="ECO:0007669"/>
    <property type="project" value="InterPro"/>
</dbReference>
<dbReference type="InterPro" id="IPR011251">
    <property type="entry name" value="Luciferase-like_dom"/>
</dbReference>